<dbReference type="Gene3D" id="3.10.20.90">
    <property type="entry name" value="Phosphatidylinositol 3-kinase Catalytic Subunit, Chain A, domain 1"/>
    <property type="match status" value="1"/>
</dbReference>
<dbReference type="Proteomes" id="UP001152798">
    <property type="component" value="Chromosome 6"/>
</dbReference>
<evidence type="ECO:0000313" key="13">
    <source>
        <dbReference type="Proteomes" id="UP001152798"/>
    </source>
</evidence>
<dbReference type="PROSITE" id="PS50802">
    <property type="entry name" value="OTU"/>
    <property type="match status" value="1"/>
</dbReference>
<organism evidence="12 13">
    <name type="scientific">Nezara viridula</name>
    <name type="common">Southern green stink bug</name>
    <name type="synonym">Cimex viridulus</name>
    <dbReference type="NCBI Taxonomy" id="85310"/>
    <lineage>
        <taxon>Eukaryota</taxon>
        <taxon>Metazoa</taxon>
        <taxon>Ecdysozoa</taxon>
        <taxon>Arthropoda</taxon>
        <taxon>Hexapoda</taxon>
        <taxon>Insecta</taxon>
        <taxon>Pterygota</taxon>
        <taxon>Neoptera</taxon>
        <taxon>Paraneoptera</taxon>
        <taxon>Hemiptera</taxon>
        <taxon>Heteroptera</taxon>
        <taxon>Panheteroptera</taxon>
        <taxon>Pentatomomorpha</taxon>
        <taxon>Pentatomoidea</taxon>
        <taxon>Pentatomidae</taxon>
        <taxon>Pentatominae</taxon>
        <taxon>Nezara</taxon>
    </lineage>
</organism>
<dbReference type="Gene3D" id="3.90.70.80">
    <property type="match status" value="1"/>
</dbReference>
<dbReference type="EMBL" id="OV725082">
    <property type="protein sequence ID" value="CAH1405302.1"/>
    <property type="molecule type" value="Genomic_DNA"/>
</dbReference>
<feature type="domain" description="OTU" evidence="11">
    <location>
        <begin position="109"/>
        <end position="233"/>
    </location>
</feature>
<dbReference type="GO" id="GO:0036503">
    <property type="term" value="P:ERAD pathway"/>
    <property type="evidence" value="ECO:0007669"/>
    <property type="project" value="TreeGrafter"/>
</dbReference>
<dbReference type="InterPro" id="IPR029071">
    <property type="entry name" value="Ubiquitin-like_domsf"/>
</dbReference>
<evidence type="ECO:0000256" key="8">
    <source>
        <dbReference type="ARBA" id="ARBA00022833"/>
    </source>
</evidence>
<dbReference type="InterPro" id="IPR057766">
    <property type="entry name" value="Znf-C2H2_OTU1-like_C"/>
</dbReference>
<keyword evidence="4" id="KW-0863">Zinc-finger</keyword>
<dbReference type="GO" id="GO:0016579">
    <property type="term" value="P:protein deubiquitination"/>
    <property type="evidence" value="ECO:0007669"/>
    <property type="project" value="TreeGrafter"/>
</dbReference>
<dbReference type="CDD" id="cd22745">
    <property type="entry name" value="OTU_OTU1"/>
    <property type="match status" value="1"/>
</dbReference>
<dbReference type="SUPFAM" id="SSF54236">
    <property type="entry name" value="Ubiquitin-like"/>
    <property type="match status" value="1"/>
</dbReference>
<keyword evidence="6 9" id="KW-0378">Hydrolase</keyword>
<keyword evidence="2" id="KW-0645">Protease</keyword>
<name>A0A9P0HPE4_NEZVI</name>
<dbReference type="GO" id="GO:0005634">
    <property type="term" value="C:nucleus"/>
    <property type="evidence" value="ECO:0007669"/>
    <property type="project" value="TreeGrafter"/>
</dbReference>
<dbReference type="Pfam" id="PF02338">
    <property type="entry name" value="OTU"/>
    <property type="match status" value="1"/>
</dbReference>
<dbReference type="EC" id="3.4.19.12" evidence="9"/>
<keyword evidence="5 9" id="KW-0833">Ubl conjugation pathway</keyword>
<evidence type="ECO:0000256" key="5">
    <source>
        <dbReference type="ARBA" id="ARBA00022786"/>
    </source>
</evidence>
<evidence type="ECO:0000256" key="1">
    <source>
        <dbReference type="ARBA" id="ARBA00000707"/>
    </source>
</evidence>
<dbReference type="PANTHER" id="PTHR13312">
    <property type="entry name" value="HIV-INDUCED PROTEIN-7-LIKE PROTEASE"/>
    <property type="match status" value="1"/>
</dbReference>
<keyword evidence="3" id="KW-0479">Metal-binding</keyword>
<evidence type="ECO:0000256" key="4">
    <source>
        <dbReference type="ARBA" id="ARBA00022771"/>
    </source>
</evidence>
<keyword evidence="9" id="KW-0963">Cytoplasm</keyword>
<dbReference type="CDD" id="cd17059">
    <property type="entry name" value="Ubl_OTU1"/>
    <property type="match status" value="1"/>
</dbReference>
<dbReference type="Pfam" id="PF24560">
    <property type="entry name" value="zf-C2H2_OTU1_C"/>
    <property type="match status" value="1"/>
</dbReference>
<accession>A0A9P0HPE4</accession>
<evidence type="ECO:0000313" key="12">
    <source>
        <dbReference type="EMBL" id="CAH1405302.1"/>
    </source>
</evidence>
<dbReference type="Pfam" id="PF21403">
    <property type="entry name" value="OTU1_UBXL"/>
    <property type="match status" value="1"/>
</dbReference>
<dbReference type="PROSITE" id="PS50053">
    <property type="entry name" value="UBIQUITIN_2"/>
    <property type="match status" value="1"/>
</dbReference>
<protein>
    <recommendedName>
        <fullName evidence="9">Ubiquitin thioesterase OTU</fullName>
        <ecNumber evidence="9">3.4.19.12</ecNumber>
    </recommendedName>
</protein>
<comment type="subcellular location">
    <subcellularLocation>
        <location evidence="9">Cytoplasm</location>
    </subcellularLocation>
</comment>
<evidence type="ECO:0000259" key="10">
    <source>
        <dbReference type="PROSITE" id="PS50053"/>
    </source>
</evidence>
<comment type="catalytic activity">
    <reaction evidence="1 9">
        <text>Thiol-dependent hydrolysis of ester, thioester, amide, peptide and isopeptide bonds formed by the C-terminal Gly of ubiquitin (a 76-residue protein attached to proteins as an intracellular targeting signal).</text>
        <dbReference type="EC" id="3.4.19.12"/>
    </reaction>
</comment>
<dbReference type="OrthoDB" id="65596at2759"/>
<dbReference type="GO" id="GO:0030968">
    <property type="term" value="P:endoplasmic reticulum unfolded protein response"/>
    <property type="evidence" value="ECO:0007669"/>
    <property type="project" value="TreeGrafter"/>
</dbReference>
<evidence type="ECO:0000256" key="7">
    <source>
        <dbReference type="ARBA" id="ARBA00022807"/>
    </source>
</evidence>
<dbReference type="SUPFAM" id="SSF54001">
    <property type="entry name" value="Cysteine proteinases"/>
    <property type="match status" value="1"/>
</dbReference>
<dbReference type="GO" id="GO:0005829">
    <property type="term" value="C:cytosol"/>
    <property type="evidence" value="ECO:0007669"/>
    <property type="project" value="TreeGrafter"/>
</dbReference>
<evidence type="ECO:0000256" key="3">
    <source>
        <dbReference type="ARBA" id="ARBA00022723"/>
    </source>
</evidence>
<keyword evidence="13" id="KW-1185">Reference proteome</keyword>
<dbReference type="PANTHER" id="PTHR13312:SF0">
    <property type="entry name" value="UBIQUITIN THIOESTERASE OTU1"/>
    <property type="match status" value="1"/>
</dbReference>
<keyword evidence="8" id="KW-0862">Zinc</keyword>
<evidence type="ECO:0000259" key="11">
    <source>
        <dbReference type="PROSITE" id="PS50802"/>
    </source>
</evidence>
<dbReference type="InterPro" id="IPR000626">
    <property type="entry name" value="Ubiquitin-like_dom"/>
</dbReference>
<keyword evidence="7 9" id="KW-0788">Thiol protease</keyword>
<dbReference type="InterPro" id="IPR038765">
    <property type="entry name" value="Papain-like_cys_pep_sf"/>
</dbReference>
<proteinExistence type="predicted"/>
<evidence type="ECO:0000256" key="9">
    <source>
        <dbReference type="RuleBase" id="RU367104"/>
    </source>
</evidence>
<comment type="function">
    <text evidence="9">Hydrolase that can remove conjugated ubiquitin from proteins and may therefore play an important regulatory role at the level of protein turnover by preventing degradation.</text>
</comment>
<dbReference type="InterPro" id="IPR048857">
    <property type="entry name" value="OTU1_Ubl"/>
</dbReference>
<evidence type="ECO:0000256" key="2">
    <source>
        <dbReference type="ARBA" id="ARBA00022670"/>
    </source>
</evidence>
<gene>
    <name evidence="12" type="ORF">NEZAVI_LOCUS13539</name>
</gene>
<evidence type="ECO:0000256" key="6">
    <source>
        <dbReference type="ARBA" id="ARBA00022801"/>
    </source>
</evidence>
<reference evidence="12" key="1">
    <citation type="submission" date="2022-01" db="EMBL/GenBank/DDBJ databases">
        <authorList>
            <person name="King R."/>
        </authorList>
    </citation>
    <scope>NUCLEOTIDE SEQUENCE</scope>
</reference>
<dbReference type="AlphaFoldDB" id="A0A9P0HPE4"/>
<dbReference type="GO" id="GO:0004843">
    <property type="term" value="F:cysteine-type deubiquitinase activity"/>
    <property type="evidence" value="ECO:0007669"/>
    <property type="project" value="UniProtKB-UniRule"/>
</dbReference>
<dbReference type="InterPro" id="IPR003323">
    <property type="entry name" value="OTU_dom"/>
</dbReference>
<feature type="domain" description="Ubiquitin-like" evidence="10">
    <location>
        <begin position="4"/>
        <end position="77"/>
    </location>
</feature>
<dbReference type="GO" id="GO:0008270">
    <property type="term" value="F:zinc ion binding"/>
    <property type="evidence" value="ECO:0007669"/>
    <property type="project" value="UniProtKB-KW"/>
</dbReference>
<sequence>MSKFILKVKTKSGQQIVDNANLTNTILELKQIISKFVNIPVNNMNLLIGFPPKPIDADFLHKTLAEVNIKSGDTLIVEETAIPVPNPTKVFSPPDRPHVEEDKLDGGLLMRQVVPADNSCLFTSVGFVLGGKVDTTAGSYMRQIIAEQVASNEDQYSEAILGKPNKDYCQWILKPESWGGAIELAVLSSFYGIEIAVIDTMNGVINRFGEDKSYDYRVFLIFDGIHYDPLYREPIEPDGSIQTFFLTSNDKVLKLAEELAHEAKTSKQYTDVNRFTLRCLECKTELTGQTQAQQHAQRTGHMNFGEIAS</sequence>